<dbReference type="Proteomes" id="UP001139011">
    <property type="component" value="Unassembled WGS sequence"/>
</dbReference>
<proteinExistence type="inferred from homology"/>
<dbReference type="GO" id="GO:0004113">
    <property type="term" value="F:2',3'-cyclic-nucleotide 3'-phosphodiesterase activity"/>
    <property type="evidence" value="ECO:0007669"/>
    <property type="project" value="InterPro"/>
</dbReference>
<dbReference type="GO" id="GO:0008664">
    <property type="term" value="F:RNA 2',3'-cyclic 3'-phosphodiesterase activity"/>
    <property type="evidence" value="ECO:0007669"/>
    <property type="project" value="UniProtKB-EC"/>
</dbReference>
<evidence type="ECO:0000313" key="3">
    <source>
        <dbReference type="EMBL" id="MCK6258108.1"/>
    </source>
</evidence>
<dbReference type="SUPFAM" id="SSF55144">
    <property type="entry name" value="LigT-like"/>
    <property type="match status" value="1"/>
</dbReference>
<feature type="active site" description="Proton acceptor" evidence="2">
    <location>
        <position position="128"/>
    </location>
</feature>
<comment type="function">
    <text evidence="2">Hydrolyzes RNA 2',3'-cyclic phosphodiester to an RNA 2'-phosphomonoester.</text>
</comment>
<comment type="similarity">
    <text evidence="2">Belongs to the 2H phosphoesterase superfamily. ThpR family.</text>
</comment>
<evidence type="ECO:0000256" key="2">
    <source>
        <dbReference type="HAMAP-Rule" id="MF_01940"/>
    </source>
</evidence>
<dbReference type="AlphaFoldDB" id="A0A9X1XCJ6"/>
<dbReference type="InterPro" id="IPR009097">
    <property type="entry name" value="Cyclic_Pdiesterase"/>
</dbReference>
<feature type="short sequence motif" description="HXTX 1" evidence="2">
    <location>
        <begin position="42"/>
        <end position="45"/>
    </location>
</feature>
<comment type="caution">
    <text evidence="3">The sequence shown here is derived from an EMBL/GenBank/DDBJ whole genome shotgun (WGS) entry which is preliminary data.</text>
</comment>
<dbReference type="HAMAP" id="MF_01940">
    <property type="entry name" value="RNA_CPDase"/>
    <property type="match status" value="1"/>
</dbReference>
<dbReference type="InterPro" id="IPR004175">
    <property type="entry name" value="RNA_CPDase"/>
</dbReference>
<dbReference type="Gene3D" id="3.90.1140.10">
    <property type="entry name" value="Cyclic phosphodiesterase"/>
    <property type="match status" value="1"/>
</dbReference>
<dbReference type="NCBIfam" id="TIGR02258">
    <property type="entry name" value="2_5_ligase"/>
    <property type="match status" value="1"/>
</dbReference>
<comment type="catalytic activity">
    <reaction evidence="2">
        <text>a 3'-end 2',3'-cyclophospho-ribonucleotide-RNA + H2O = a 3'-end 2'-phospho-ribonucleotide-RNA + H(+)</text>
        <dbReference type="Rhea" id="RHEA:11828"/>
        <dbReference type="Rhea" id="RHEA-COMP:10464"/>
        <dbReference type="Rhea" id="RHEA-COMP:17353"/>
        <dbReference type="ChEBI" id="CHEBI:15377"/>
        <dbReference type="ChEBI" id="CHEBI:15378"/>
        <dbReference type="ChEBI" id="CHEBI:83064"/>
        <dbReference type="ChEBI" id="CHEBI:173113"/>
        <dbReference type="EC" id="3.1.4.58"/>
    </reaction>
</comment>
<gene>
    <name evidence="3" type="primary">thpR</name>
    <name evidence="3" type="ORF">LCY76_16145</name>
</gene>
<name>A0A9X1XCJ6_9BACL</name>
<reference evidence="3" key="1">
    <citation type="submission" date="2021-09" db="EMBL/GenBank/DDBJ databases">
        <title>Genome analysis of Fictibacillus sp. KIGAM418 isolated from marine sediment.</title>
        <authorList>
            <person name="Seo M.-J."/>
            <person name="Cho E.-S."/>
            <person name="Hwang C.Y."/>
        </authorList>
    </citation>
    <scope>NUCLEOTIDE SEQUENCE</scope>
    <source>
        <strain evidence="3">KIGAM418</strain>
    </source>
</reference>
<keyword evidence="4" id="KW-1185">Reference proteome</keyword>
<dbReference type="EC" id="3.1.4.58" evidence="2"/>
<evidence type="ECO:0000313" key="4">
    <source>
        <dbReference type="Proteomes" id="UP001139011"/>
    </source>
</evidence>
<feature type="short sequence motif" description="HXTX 2" evidence="2">
    <location>
        <begin position="128"/>
        <end position="131"/>
    </location>
</feature>
<accession>A0A9X1XCJ6</accession>
<keyword evidence="1 2" id="KW-0378">Hydrolase</keyword>
<dbReference type="RefSeq" id="WP_248253457.1">
    <property type="nucleotide sequence ID" value="NZ_JAIWJX010000002.1"/>
</dbReference>
<organism evidence="3 4">
    <name type="scientific">Fictibacillus marinisediminis</name>
    <dbReference type="NCBI Taxonomy" id="2878389"/>
    <lineage>
        <taxon>Bacteria</taxon>
        <taxon>Bacillati</taxon>
        <taxon>Bacillota</taxon>
        <taxon>Bacilli</taxon>
        <taxon>Bacillales</taxon>
        <taxon>Fictibacillaceae</taxon>
        <taxon>Fictibacillus</taxon>
    </lineage>
</organism>
<dbReference type="PANTHER" id="PTHR35561:SF1">
    <property type="entry name" value="RNA 2',3'-CYCLIC PHOSPHODIESTERASE"/>
    <property type="match status" value="1"/>
</dbReference>
<evidence type="ECO:0000256" key="1">
    <source>
        <dbReference type="ARBA" id="ARBA00022801"/>
    </source>
</evidence>
<dbReference type="Pfam" id="PF13563">
    <property type="entry name" value="2_5_RNA_ligase2"/>
    <property type="match status" value="1"/>
</dbReference>
<feature type="active site" description="Proton donor" evidence="2">
    <location>
        <position position="42"/>
    </location>
</feature>
<dbReference type="PANTHER" id="PTHR35561">
    <property type="entry name" value="RNA 2',3'-CYCLIC PHOSPHODIESTERASE"/>
    <property type="match status" value="1"/>
</dbReference>
<dbReference type="EMBL" id="JAIWJX010000002">
    <property type="protein sequence ID" value="MCK6258108.1"/>
    <property type="molecule type" value="Genomic_DNA"/>
</dbReference>
<protein>
    <recommendedName>
        <fullName evidence="2">RNA 2',3'-cyclic phosphodiesterase</fullName>
        <shortName evidence="2">RNA 2',3'-CPDase</shortName>
        <ecNumber evidence="2">3.1.4.58</ecNumber>
    </recommendedName>
</protein>
<sequence>MNRHIFAAVPIPSHVKSTIGELSEVLKEKLPFKQWVHQEDLHLTLAFLGQTSQNQLINLKESFHMNLHDLPSFSLTVSRAGFFGKLDQPRIFWLGVDEEAGLFTLQKTVHGLCQKAGFPVETRPFSPHITLAKRWGDADAAINSVFDENMINPVAGLTFEVRSIVLYETHLDKKPKYKVIEEFNLKGEDEH</sequence>